<dbReference type="Proteomes" id="UP001107961">
    <property type="component" value="Unassembled WGS sequence"/>
</dbReference>
<proteinExistence type="predicted"/>
<comment type="caution">
    <text evidence="1">The sequence shown here is derived from an EMBL/GenBank/DDBJ whole genome shotgun (WGS) entry which is preliminary data.</text>
</comment>
<sequence length="176" mass="19522">MGRKSSITELDPEIRAAVDAAIREGRASIDDIVELINEMGGDASRSAVGRYRKNAVDQMRRWQEAREISKVWVGKLEEDPSSDVGRLISEMLKTVAFQTVGNMVDGDNVEADQVMLLARALKDIAGADKLSADRELKIRKEERDKAAKVVEEVTQAAGMDTDQVDFWRKKVLGMTA</sequence>
<dbReference type="EMBL" id="JAJVKT010000022">
    <property type="protein sequence ID" value="MCE7510290.1"/>
    <property type="molecule type" value="Genomic_DNA"/>
</dbReference>
<reference evidence="1" key="1">
    <citation type="submission" date="2022-01" db="EMBL/GenBank/DDBJ databases">
        <authorList>
            <person name="Karlyshev A.V."/>
            <person name="Jaspars M."/>
        </authorList>
    </citation>
    <scope>NUCLEOTIDE SEQUENCE</scope>
    <source>
        <strain evidence="1">AGSA3-2</strain>
    </source>
</reference>
<dbReference type="AlphaFoldDB" id="A0A9Q3W478"/>
<protein>
    <submittedName>
        <fullName evidence="1">DUF3486 family protein</fullName>
    </submittedName>
</protein>
<evidence type="ECO:0000313" key="2">
    <source>
        <dbReference type="Proteomes" id="UP001107961"/>
    </source>
</evidence>
<keyword evidence="2" id="KW-1185">Reference proteome</keyword>
<dbReference type="Pfam" id="PF11985">
    <property type="entry name" value="Phage_Mu_Gp27"/>
    <property type="match status" value="1"/>
</dbReference>
<evidence type="ECO:0000313" key="1">
    <source>
        <dbReference type="EMBL" id="MCE7510290.1"/>
    </source>
</evidence>
<dbReference type="RefSeq" id="WP_233926076.1">
    <property type="nucleotide sequence ID" value="NZ_JAJVKT010000022.1"/>
</dbReference>
<name>A0A9Q3W478_9GAMM</name>
<dbReference type="InterPro" id="IPR021874">
    <property type="entry name" value="Phage_Mu_Gp27"/>
</dbReference>
<organism evidence="1 2">
    <name type="scientific">Alloalcanivorax xenomutans</name>
    <dbReference type="NCBI Taxonomy" id="1094342"/>
    <lineage>
        <taxon>Bacteria</taxon>
        <taxon>Pseudomonadati</taxon>
        <taxon>Pseudomonadota</taxon>
        <taxon>Gammaproteobacteria</taxon>
        <taxon>Oceanospirillales</taxon>
        <taxon>Alcanivoracaceae</taxon>
        <taxon>Alloalcanivorax</taxon>
    </lineage>
</organism>
<accession>A0A9Q3W478</accession>
<gene>
    <name evidence="1" type="ORF">LZG35_16745</name>
</gene>